<accession>A0ABX6C4S3</accession>
<dbReference type="InterPro" id="IPR002669">
    <property type="entry name" value="UreD"/>
</dbReference>
<proteinExistence type="predicted"/>
<evidence type="ECO:0000256" key="1">
    <source>
        <dbReference type="ARBA" id="ARBA00023186"/>
    </source>
</evidence>
<dbReference type="RefSeq" id="WP_158067768.1">
    <property type="nucleotide sequence ID" value="NZ_CP042829.1"/>
</dbReference>
<dbReference type="EMBL" id="CP042829">
    <property type="protein sequence ID" value="QFG03819.1"/>
    <property type="molecule type" value="Genomic_DNA"/>
</dbReference>
<name>A0ABX6C4S3_9CHLR</name>
<sequence length="262" mass="27186">MTSRARIALSRAAGRTRVVTAFAQAPQRWTVGAAADGWLTVYHQFVGDGYFPGERSITRCEVGPGACARIEGPGATPLRPGTASLAATKLRVAAGGALVYRPGPLLPHAGSSHAALLDATVAAGGCLAVLQLWTPGRTAHEPGRFDRLVLRTRLAVEDAVILEEQLDIRPPDWPAGDAVVLMAVALGPWPPAETAWWDDILGPADGAASPLSGCGAIVRALFPSLGAAARCVDVAVGRIAAAPQMKICSSPRKALETESKAH</sequence>
<keyword evidence="3" id="KW-1185">Reference proteome</keyword>
<reference evidence="2 3" key="1">
    <citation type="submission" date="2019-10" db="EMBL/GenBank/DDBJ databases">
        <title>Thermopilla bonchosmolovskayae gen. nov., sp. nov., a moderately thermophilic Chloroflexi bacterium from a Chukotka hot spring (Arctic, Russia), representing a novel classis Thermopillaia, which include previously uncultivated lineage OLB14.</title>
        <authorList>
            <person name="Kochetkova T.V."/>
            <person name="Zayulina K.S."/>
            <person name="Zhigarkov V.S."/>
            <person name="Minaev N.V."/>
            <person name="Novikov A."/>
            <person name="Toshchakov S.V."/>
            <person name="Elcheninov A.G."/>
            <person name="Kublanov I.V."/>
        </authorList>
    </citation>
    <scope>NUCLEOTIDE SEQUENCE [LARGE SCALE GENOMIC DNA]</scope>
    <source>
        <strain evidence="2 3">3753O</strain>
    </source>
</reference>
<dbReference type="Pfam" id="PF01774">
    <property type="entry name" value="UreD"/>
    <property type="match status" value="1"/>
</dbReference>
<protein>
    <submittedName>
        <fullName evidence="2">Urease accessory protein UreD</fullName>
    </submittedName>
</protein>
<organism evidence="2 3">
    <name type="scientific">Tepidiforma bonchosmolovskayae</name>
    <dbReference type="NCBI Taxonomy" id="2601677"/>
    <lineage>
        <taxon>Bacteria</taxon>
        <taxon>Bacillati</taxon>
        <taxon>Chloroflexota</taxon>
        <taxon>Tepidiformia</taxon>
        <taxon>Tepidiformales</taxon>
        <taxon>Tepidiformaceae</taxon>
        <taxon>Tepidiforma</taxon>
    </lineage>
</organism>
<evidence type="ECO:0000313" key="2">
    <source>
        <dbReference type="EMBL" id="QFG03819.1"/>
    </source>
</evidence>
<gene>
    <name evidence="2" type="ORF">Tbon_11110</name>
</gene>
<dbReference type="Proteomes" id="UP000326331">
    <property type="component" value="Chromosome"/>
</dbReference>
<keyword evidence="1" id="KW-0143">Chaperone</keyword>
<evidence type="ECO:0000313" key="3">
    <source>
        <dbReference type="Proteomes" id="UP000326331"/>
    </source>
</evidence>